<dbReference type="Proteomes" id="UP001597427">
    <property type="component" value="Unassembled WGS sequence"/>
</dbReference>
<dbReference type="PANTHER" id="PTHR39192:SF1">
    <property type="entry name" value="IRON UPTAKE SYSTEM COMPONENT EFEO"/>
    <property type="match status" value="1"/>
</dbReference>
<dbReference type="InterPro" id="IPR034981">
    <property type="entry name" value="Imelysin-like_EfeO/Algp7"/>
</dbReference>
<dbReference type="PROSITE" id="PS51257">
    <property type="entry name" value="PROKAR_LIPOPROTEIN"/>
    <property type="match status" value="1"/>
</dbReference>
<dbReference type="PANTHER" id="PTHR39192">
    <property type="entry name" value="IRON UPTAKE SYSTEM COMPONENT EFEO"/>
    <property type="match status" value="1"/>
</dbReference>
<keyword evidence="3 5" id="KW-0732">Signal</keyword>
<proteinExistence type="inferred from homology"/>
<dbReference type="InterPro" id="IPR050894">
    <property type="entry name" value="EfeM/EfeO_iron_uptake"/>
</dbReference>
<comment type="caution">
    <text evidence="7">The sequence shown here is derived from an EMBL/GenBank/DDBJ whole genome shotgun (WGS) entry which is preliminary data.</text>
</comment>
<feature type="chain" id="PRO_5046794411" evidence="5">
    <location>
        <begin position="24"/>
        <end position="385"/>
    </location>
</feature>
<dbReference type="EMBL" id="JBHUMO010000033">
    <property type="protein sequence ID" value="MFD2728762.1"/>
    <property type="molecule type" value="Genomic_DNA"/>
</dbReference>
<dbReference type="Gene3D" id="1.20.1420.20">
    <property type="entry name" value="M75 peptidase, HXXE motif"/>
    <property type="match status" value="1"/>
</dbReference>
<feature type="signal peptide" evidence="5">
    <location>
        <begin position="1"/>
        <end position="23"/>
    </location>
</feature>
<evidence type="ECO:0000256" key="3">
    <source>
        <dbReference type="ARBA" id="ARBA00022729"/>
    </source>
</evidence>
<dbReference type="InterPro" id="IPR053377">
    <property type="entry name" value="Iron_uptake_EfeM/EfeO"/>
</dbReference>
<evidence type="ECO:0000256" key="2">
    <source>
        <dbReference type="ARBA" id="ARBA00005989"/>
    </source>
</evidence>
<keyword evidence="8" id="KW-1185">Reference proteome</keyword>
<evidence type="ECO:0000256" key="5">
    <source>
        <dbReference type="SAM" id="SignalP"/>
    </source>
</evidence>
<reference evidence="8" key="1">
    <citation type="journal article" date="2019" name="Int. J. Syst. Evol. Microbiol.">
        <title>The Global Catalogue of Microorganisms (GCM) 10K type strain sequencing project: providing services to taxonomists for standard genome sequencing and annotation.</title>
        <authorList>
            <consortium name="The Broad Institute Genomics Platform"/>
            <consortium name="The Broad Institute Genome Sequencing Center for Infectious Disease"/>
            <person name="Wu L."/>
            <person name="Ma J."/>
        </authorList>
    </citation>
    <scope>NUCLEOTIDE SEQUENCE [LARGE SCALE GENOMIC DNA]</scope>
    <source>
        <strain evidence="8">TISTR 932</strain>
    </source>
</reference>
<feature type="domain" description="Imelysin-like" evidence="6">
    <location>
        <begin position="151"/>
        <end position="378"/>
    </location>
</feature>
<feature type="coiled-coil region" evidence="4">
    <location>
        <begin position="117"/>
        <end position="154"/>
    </location>
</feature>
<gene>
    <name evidence="7" type="primary">efeO</name>
    <name evidence="7" type="ORF">ACFSR0_04890</name>
</gene>
<evidence type="ECO:0000313" key="8">
    <source>
        <dbReference type="Proteomes" id="UP001597427"/>
    </source>
</evidence>
<evidence type="ECO:0000259" key="6">
    <source>
        <dbReference type="Pfam" id="PF09375"/>
    </source>
</evidence>
<keyword evidence="4" id="KW-0175">Coiled coil</keyword>
<organism evidence="7 8">
    <name type="scientific">Enterococcus camelliae</name>
    <dbReference type="NCBI Taxonomy" id="453959"/>
    <lineage>
        <taxon>Bacteria</taxon>
        <taxon>Bacillati</taxon>
        <taxon>Bacillota</taxon>
        <taxon>Bacilli</taxon>
        <taxon>Lactobacillales</taxon>
        <taxon>Enterococcaceae</taxon>
        <taxon>Enterococcus</taxon>
    </lineage>
</organism>
<dbReference type="InterPro" id="IPR038352">
    <property type="entry name" value="Imelysin_sf"/>
</dbReference>
<accession>A0ABW5TIK8</accession>
<evidence type="ECO:0000256" key="1">
    <source>
        <dbReference type="ARBA" id="ARBA00004196"/>
    </source>
</evidence>
<dbReference type="CDD" id="cd14656">
    <property type="entry name" value="Imelysin-like_EfeO"/>
    <property type="match status" value="1"/>
</dbReference>
<comment type="subcellular location">
    <subcellularLocation>
        <location evidence="1">Cell envelope</location>
    </subcellularLocation>
</comment>
<name>A0ABW5TIK8_9ENTE</name>
<evidence type="ECO:0000256" key="4">
    <source>
        <dbReference type="SAM" id="Coils"/>
    </source>
</evidence>
<sequence>MKNKKIVLSLAIAGILLGGCATQTSGKKATTTSSEKTTKVEKQIKNEVSKMLNELEEVQASISKKDAGELTSTAKTMHKHWLDFENTVRSEYPLEYTNVEKFETPIYYGSQYDAPDYASLSENASNLKDALESLENAKKTKEKTSEVLDTAVKNYVSYVQEQATELVSATKVFTDAVRAGDIEKAKENYVKSRVYYERIEPVAESFGDLDPEIDARINDVDSEADWTGYHVIERALWEKKTTDGMTEYANKLDEDVAKLQELTKKLEWKPKDMVAGAMELLNEAATTKITGEEEAYSHTDLMDLAANVEGSKVVYQAIIPALNENDPKLADQLDSQFNTMEDLLATYQSGDSYVPYTQLSEDQIRKLSTSLSNLSELMSQTGKIF</sequence>
<dbReference type="NCBIfam" id="NF041757">
    <property type="entry name" value="EfeO"/>
    <property type="match status" value="1"/>
</dbReference>
<dbReference type="InterPro" id="IPR018976">
    <property type="entry name" value="Imelysin-like"/>
</dbReference>
<comment type="similarity">
    <text evidence="2">Belongs to the EfeM/EfeO family.</text>
</comment>
<protein>
    <submittedName>
        <fullName evidence="7">Iron uptake system protein EfeO</fullName>
    </submittedName>
</protein>
<dbReference type="RefSeq" id="WP_379980474.1">
    <property type="nucleotide sequence ID" value="NZ_JBHUMO010000033.1"/>
</dbReference>
<evidence type="ECO:0000313" key="7">
    <source>
        <dbReference type="EMBL" id="MFD2728762.1"/>
    </source>
</evidence>
<dbReference type="Pfam" id="PF09375">
    <property type="entry name" value="Peptidase_M75"/>
    <property type="match status" value="1"/>
</dbReference>